<evidence type="ECO:0000313" key="2">
    <source>
        <dbReference type="Proteomes" id="UP000286716"/>
    </source>
</evidence>
<organism evidence="1 2">
    <name type="scientific">Amycolatopsis balhimycina DSM 5908</name>
    <dbReference type="NCBI Taxonomy" id="1081091"/>
    <lineage>
        <taxon>Bacteria</taxon>
        <taxon>Bacillati</taxon>
        <taxon>Actinomycetota</taxon>
        <taxon>Actinomycetes</taxon>
        <taxon>Pseudonocardiales</taxon>
        <taxon>Pseudonocardiaceae</taxon>
        <taxon>Amycolatopsis</taxon>
    </lineage>
</organism>
<name>A0A428WFN6_AMYBA</name>
<evidence type="ECO:0000313" key="1">
    <source>
        <dbReference type="EMBL" id="RSM41905.1"/>
    </source>
</evidence>
<dbReference type="EMBL" id="QHHU01000032">
    <property type="protein sequence ID" value="RSM41905.1"/>
    <property type="molecule type" value="Genomic_DNA"/>
</dbReference>
<reference evidence="1 2" key="1">
    <citation type="submission" date="2018-05" db="EMBL/GenBank/DDBJ databases">
        <title>Evolution of GPA BGCs.</title>
        <authorList>
            <person name="Waglechner N."/>
            <person name="Wright G.D."/>
        </authorList>
    </citation>
    <scope>NUCLEOTIDE SEQUENCE [LARGE SCALE GENOMIC DNA]</scope>
    <source>
        <strain evidence="1 2">DSM 5908</strain>
    </source>
</reference>
<accession>A0A428WFN6</accession>
<keyword evidence="2" id="KW-1185">Reference proteome</keyword>
<dbReference type="AlphaFoldDB" id="A0A428WFN6"/>
<gene>
    <name evidence="1" type="ORF">DMA12_23480</name>
</gene>
<sequence length="59" mass="6620">MPDATTCCWRSAASSGTVARRSLACVFWTPRSMCWWSRTSRNAVGVSRHAREAWVISKS</sequence>
<comment type="caution">
    <text evidence="1">The sequence shown here is derived from an EMBL/GenBank/DDBJ whole genome shotgun (WGS) entry which is preliminary data.</text>
</comment>
<dbReference type="Proteomes" id="UP000286716">
    <property type="component" value="Unassembled WGS sequence"/>
</dbReference>
<proteinExistence type="predicted"/>
<protein>
    <submittedName>
        <fullName evidence="1">Uncharacterized protein</fullName>
    </submittedName>
</protein>